<dbReference type="Proteomes" id="UP000515160">
    <property type="component" value="Chromosome 3"/>
</dbReference>
<keyword evidence="4" id="KW-1185">Reference proteome</keyword>
<dbReference type="SUPFAM" id="SSF56496">
    <property type="entry name" value="Fibrinogen C-terminal domain-like"/>
    <property type="match status" value="1"/>
</dbReference>
<dbReference type="GO" id="GO:0005615">
    <property type="term" value="C:extracellular space"/>
    <property type="evidence" value="ECO:0007669"/>
    <property type="project" value="TreeGrafter"/>
</dbReference>
<dbReference type="GeneID" id="117570697"/>
<dbReference type="InterPro" id="IPR002181">
    <property type="entry name" value="Fibrinogen_a/b/g_C_dom"/>
</dbReference>
<accession>A0A6P8WXB7</accession>
<evidence type="ECO:0000259" key="3">
    <source>
        <dbReference type="PROSITE" id="PS51406"/>
    </source>
</evidence>
<reference evidence="5" key="1">
    <citation type="submission" date="2025-08" db="UniProtKB">
        <authorList>
            <consortium name="RefSeq"/>
        </authorList>
    </citation>
    <scope>IDENTIFICATION</scope>
    <source>
        <strain evidence="5">15112-1751.03</strain>
        <tissue evidence="5">Whole Adult</tissue>
    </source>
</reference>
<dbReference type="InterPro" id="IPR014716">
    <property type="entry name" value="Fibrinogen_a/b/g_C_1"/>
</dbReference>
<dbReference type="RefSeq" id="XP_034108391.1">
    <property type="nucleotide sequence ID" value="XM_034252500.2"/>
</dbReference>
<dbReference type="PROSITE" id="PS51406">
    <property type="entry name" value="FIBRINOGEN_C_2"/>
    <property type="match status" value="1"/>
</dbReference>
<dbReference type="SMART" id="SM00186">
    <property type="entry name" value="FBG"/>
    <property type="match status" value="1"/>
</dbReference>
<proteinExistence type="predicted"/>
<evidence type="ECO:0000256" key="2">
    <source>
        <dbReference type="SAM" id="SignalP"/>
    </source>
</evidence>
<feature type="domain" description="Fibrinogen C-terminal" evidence="3">
    <location>
        <begin position="291"/>
        <end position="509"/>
    </location>
</feature>
<keyword evidence="2" id="KW-0732">Signal</keyword>
<evidence type="ECO:0000256" key="1">
    <source>
        <dbReference type="SAM" id="MobiDB-lite"/>
    </source>
</evidence>
<dbReference type="AlphaFoldDB" id="A0A6P8WXB7"/>
<dbReference type="PANTHER" id="PTHR19143:SF327">
    <property type="entry name" value="FI21813P1-RELATED"/>
    <property type="match status" value="1"/>
</dbReference>
<evidence type="ECO:0000313" key="4">
    <source>
        <dbReference type="Proteomes" id="UP000515160"/>
    </source>
</evidence>
<protein>
    <submittedName>
        <fullName evidence="5">Angiopoietin-4 isoform X1</fullName>
    </submittedName>
</protein>
<organism evidence="4 5">
    <name type="scientific">Drosophila albomicans</name>
    <name type="common">Fruit fly</name>
    <dbReference type="NCBI Taxonomy" id="7291"/>
    <lineage>
        <taxon>Eukaryota</taxon>
        <taxon>Metazoa</taxon>
        <taxon>Ecdysozoa</taxon>
        <taxon>Arthropoda</taxon>
        <taxon>Hexapoda</taxon>
        <taxon>Insecta</taxon>
        <taxon>Pterygota</taxon>
        <taxon>Neoptera</taxon>
        <taxon>Endopterygota</taxon>
        <taxon>Diptera</taxon>
        <taxon>Brachycera</taxon>
        <taxon>Muscomorpha</taxon>
        <taxon>Ephydroidea</taxon>
        <taxon>Drosophilidae</taxon>
        <taxon>Drosophila</taxon>
    </lineage>
</organism>
<feature type="chain" id="PRO_5028439578" evidence="2">
    <location>
        <begin position="27"/>
        <end position="515"/>
    </location>
</feature>
<dbReference type="CDD" id="cd00087">
    <property type="entry name" value="FReD"/>
    <property type="match status" value="1"/>
</dbReference>
<sequence>MGAASVRVLGAFICALICVNQLGVWALTPDKDSTAADHSTTPPPWRFYTRGSQRYNTAESGRSASAPTISPQLHNEIKELMTSLHDRVGILATLDEDQRHRLEVIDKKLDQMVEANTGRMESLKVQQLNFQQRLDSFEHIQRLTRHTLDELKGETDSYLGSRVARQLRQKQKNRAKLTDLSRHPRETPQQYQHQQQQQLPLGTARAVQQNVADIFSNQSVGPAMKFNITDLDVNSRLDALATFLVSLAYNVQDTRMGVNRLIKDTNNIKRRLIHRGKGQNARLPQTSAVLPSADETATSCLQWDLAVKGIIKLQLTPESEPFYVPCDNEGWTVILNRSSDDVSFQRGWLDYKEGFGNLAGDFFIGLDKLHALTSSVLHELRIELEDFDGNVAHAGYDAFAISGERELYSLQLLGQFITELQPSAGDSLSYQAGAKFSTFDSDNDNCLECSCAQRHKAAGWFNSCATSNLFGIYHQQNPNEAGETGIFWDTFQGKETSLRRVKLLIRPVGQDEARR</sequence>
<feature type="region of interest" description="Disordered" evidence="1">
    <location>
        <begin position="170"/>
        <end position="196"/>
    </location>
</feature>
<gene>
    <name evidence="5" type="primary">LOC117570697</name>
</gene>
<name>A0A6P8WXB7_DROAB</name>
<dbReference type="PANTHER" id="PTHR19143">
    <property type="entry name" value="FIBRINOGEN/TENASCIN/ANGIOPOEITIN"/>
    <property type="match status" value="1"/>
</dbReference>
<dbReference type="Pfam" id="PF00147">
    <property type="entry name" value="Fibrinogen_C"/>
    <property type="match status" value="1"/>
</dbReference>
<feature type="compositionally biased region" description="Basic and acidic residues" evidence="1">
    <location>
        <begin position="176"/>
        <end position="186"/>
    </location>
</feature>
<dbReference type="OrthoDB" id="6145874at2759"/>
<feature type="signal peptide" evidence="2">
    <location>
        <begin position="1"/>
        <end position="26"/>
    </location>
</feature>
<evidence type="ECO:0000313" key="5">
    <source>
        <dbReference type="RefSeq" id="XP_034108391.1"/>
    </source>
</evidence>
<dbReference type="InterPro" id="IPR036056">
    <property type="entry name" value="Fibrinogen-like_C"/>
</dbReference>
<dbReference type="Gene3D" id="3.90.215.10">
    <property type="entry name" value="Gamma Fibrinogen, chain A, domain 1"/>
    <property type="match status" value="1"/>
</dbReference>
<dbReference type="InterPro" id="IPR050373">
    <property type="entry name" value="Fibrinogen_C-term_domain"/>
</dbReference>